<evidence type="ECO:0000256" key="2">
    <source>
        <dbReference type="SAM" id="MobiDB-lite"/>
    </source>
</evidence>
<protein>
    <submittedName>
        <fullName evidence="4">Uncharacterized protein</fullName>
    </submittedName>
</protein>
<evidence type="ECO:0000313" key="4">
    <source>
        <dbReference type="EMBL" id="GMI34437.1"/>
    </source>
</evidence>
<dbReference type="OrthoDB" id="49425at2759"/>
<evidence type="ECO:0000256" key="3">
    <source>
        <dbReference type="SAM" id="SignalP"/>
    </source>
</evidence>
<keyword evidence="5" id="KW-1185">Reference proteome</keyword>
<organism evidence="4 5">
    <name type="scientific">Triparma columacea</name>
    <dbReference type="NCBI Taxonomy" id="722753"/>
    <lineage>
        <taxon>Eukaryota</taxon>
        <taxon>Sar</taxon>
        <taxon>Stramenopiles</taxon>
        <taxon>Ochrophyta</taxon>
        <taxon>Bolidophyceae</taxon>
        <taxon>Parmales</taxon>
        <taxon>Triparmaceae</taxon>
        <taxon>Triparma</taxon>
    </lineage>
</organism>
<comment type="caution">
    <text evidence="4">The sequence shown here is derived from an EMBL/GenBank/DDBJ whole genome shotgun (WGS) entry which is preliminary data.</text>
</comment>
<feature type="chain" id="PRO_5040998823" evidence="3">
    <location>
        <begin position="19"/>
        <end position="325"/>
    </location>
</feature>
<gene>
    <name evidence="4" type="ORF">TrCOL_g12818</name>
</gene>
<feature type="compositionally biased region" description="Low complexity" evidence="2">
    <location>
        <begin position="214"/>
        <end position="226"/>
    </location>
</feature>
<reference evidence="5" key="1">
    <citation type="journal article" date="2023" name="Commun. Biol.">
        <title>Genome analysis of Parmales, the sister group of diatoms, reveals the evolutionary specialization of diatoms from phago-mixotrophs to photoautotrophs.</title>
        <authorList>
            <person name="Ban H."/>
            <person name="Sato S."/>
            <person name="Yoshikawa S."/>
            <person name="Yamada K."/>
            <person name="Nakamura Y."/>
            <person name="Ichinomiya M."/>
            <person name="Sato N."/>
            <person name="Blanc-Mathieu R."/>
            <person name="Endo H."/>
            <person name="Kuwata A."/>
            <person name="Ogata H."/>
        </authorList>
    </citation>
    <scope>NUCLEOTIDE SEQUENCE [LARGE SCALE GENOMIC DNA]</scope>
</reference>
<keyword evidence="3" id="KW-0732">Signal</keyword>
<name>A0A9W7L6V2_9STRA</name>
<feature type="signal peptide" evidence="3">
    <location>
        <begin position="1"/>
        <end position="18"/>
    </location>
</feature>
<feature type="region of interest" description="Disordered" evidence="2">
    <location>
        <begin position="201"/>
        <end position="233"/>
    </location>
</feature>
<evidence type="ECO:0000256" key="1">
    <source>
        <dbReference type="SAM" id="Coils"/>
    </source>
</evidence>
<keyword evidence="1" id="KW-0175">Coiled coil</keyword>
<dbReference type="AlphaFoldDB" id="A0A9W7L6V2"/>
<dbReference type="EMBL" id="BRYA01000042">
    <property type="protein sequence ID" value="GMI34437.1"/>
    <property type="molecule type" value="Genomic_DNA"/>
</dbReference>
<evidence type="ECO:0000313" key="5">
    <source>
        <dbReference type="Proteomes" id="UP001165065"/>
    </source>
</evidence>
<accession>A0A9W7L6V2</accession>
<dbReference type="Proteomes" id="UP001165065">
    <property type="component" value="Unassembled WGS sequence"/>
</dbReference>
<sequence length="325" mass="34061">MKLLNTLAVAYLASTTLAQEHVSSQASSQVSCDLNAALDPSSPCTLEDLADDVLEQCCLDRGFELARQDGVTFSHAEYVEAAKQCLELEAELNKLLEENPDLLAELEAEQAAAAAATGEGGGEGIVEDVSAGAGAAAATIEEVEEVVEVEEAAEVKASALPEVVKDEAAATPTADETPDVLDLDVEVEADIEVEAAKVEAAKVEAETETETEIETSPSTHASSSPSLGNSDKANLLNPAGLSMAELWSGFKEKVSSDVNMVCDKVIPAPLRGPVKGAVKKAMRVTKSLVNTGFKTAKRTVMTFIDEKRAQMGAEKVEVEVGRVGL</sequence>
<proteinExistence type="predicted"/>
<feature type="coiled-coil region" evidence="1">
    <location>
        <begin position="78"/>
        <end position="112"/>
    </location>
</feature>